<evidence type="ECO:0000256" key="11">
    <source>
        <dbReference type="ARBA" id="ARBA00075877"/>
    </source>
</evidence>
<dbReference type="PANTHER" id="PTHR20842">
    <property type="entry name" value="PROTEASE S51 ALPHA-ASPARTYL DIPEPTIDASE"/>
    <property type="match status" value="1"/>
</dbReference>
<sequence length="239" mass="26649">MRKLLLLSNSKLHGEPRLEFAKDTIIASCKKHCVSDILFVPYALKDHDEYTKMMTEPLAAMGFTVRGIHTFPSPKQAVEKAQCVFVGGGNTFRLLKELYDNELVDVIHKRVMDGKLMYMGASAGTNVATASIHTTNDMPIVYPPSFEALNLVPFNINPHFVDPDPSSTHMGETRTQRILEYLEMGNNRPVLGLYEGCLLEIEGNKCILKGKRGAKLFAEGHNDAKETFTDNQDISFLLG</sequence>
<proteinExistence type="inferred from homology"/>
<keyword evidence="7" id="KW-0224">Dipeptidase</keyword>
<evidence type="ECO:0000256" key="8">
    <source>
        <dbReference type="ARBA" id="ARBA00050239"/>
    </source>
</evidence>
<dbReference type="Proteomes" id="UP000694867">
    <property type="component" value="Unplaced"/>
</dbReference>
<dbReference type="NCBIfam" id="NF003642">
    <property type="entry name" value="PRK05282.1"/>
    <property type="match status" value="1"/>
</dbReference>
<dbReference type="Pfam" id="PF03575">
    <property type="entry name" value="Peptidase_S51"/>
    <property type="match status" value="1"/>
</dbReference>
<keyword evidence="12" id="KW-1185">Reference proteome</keyword>
<dbReference type="InterPro" id="IPR005320">
    <property type="entry name" value="Peptidase_S51"/>
</dbReference>
<dbReference type="KEGG" id="goe:100907625"/>
<evidence type="ECO:0000256" key="7">
    <source>
        <dbReference type="ARBA" id="ARBA00022997"/>
    </source>
</evidence>
<keyword evidence="5" id="KW-0378">Hydrolase</keyword>
<evidence type="ECO:0000313" key="13">
    <source>
        <dbReference type="RefSeq" id="XP_003747898.1"/>
    </source>
</evidence>
<dbReference type="AlphaFoldDB" id="A0AAJ6QYE6"/>
<comment type="function">
    <text evidence="9">Hydrolyzes dipeptides containing N-terminal aspartate residues.</text>
</comment>
<keyword evidence="4" id="KW-0645">Protease</keyword>
<dbReference type="RefSeq" id="XP_003747898.1">
    <property type="nucleotide sequence ID" value="XM_003747850.1"/>
</dbReference>
<dbReference type="GO" id="GO:0008236">
    <property type="term" value="F:serine-type peptidase activity"/>
    <property type="evidence" value="ECO:0007669"/>
    <property type="project" value="UniProtKB-KW"/>
</dbReference>
<evidence type="ECO:0000256" key="5">
    <source>
        <dbReference type="ARBA" id="ARBA00022801"/>
    </source>
</evidence>
<dbReference type="InterPro" id="IPR029062">
    <property type="entry name" value="Class_I_gatase-like"/>
</dbReference>
<keyword evidence="3" id="KW-0963">Cytoplasm</keyword>
<evidence type="ECO:0000256" key="9">
    <source>
        <dbReference type="ARBA" id="ARBA00058347"/>
    </source>
</evidence>
<reference evidence="13" key="1">
    <citation type="submission" date="2025-08" db="UniProtKB">
        <authorList>
            <consortium name="RefSeq"/>
        </authorList>
    </citation>
    <scope>IDENTIFICATION</scope>
</reference>
<evidence type="ECO:0000256" key="3">
    <source>
        <dbReference type="ARBA" id="ARBA00022490"/>
    </source>
</evidence>
<name>A0AAJ6QYE6_9ACAR</name>
<dbReference type="GO" id="GO:0006508">
    <property type="term" value="P:proteolysis"/>
    <property type="evidence" value="ECO:0007669"/>
    <property type="project" value="UniProtKB-KW"/>
</dbReference>
<comment type="subcellular location">
    <subcellularLocation>
        <location evidence="1">Cytoplasm</location>
    </subcellularLocation>
</comment>
<dbReference type="CDD" id="cd03146">
    <property type="entry name" value="GAT1_Peptidase_E"/>
    <property type="match status" value="1"/>
</dbReference>
<dbReference type="GO" id="GO:0016805">
    <property type="term" value="F:dipeptidase activity"/>
    <property type="evidence" value="ECO:0007669"/>
    <property type="project" value="UniProtKB-KW"/>
</dbReference>
<dbReference type="SUPFAM" id="SSF52317">
    <property type="entry name" value="Class I glutamine amidotransferase-like"/>
    <property type="match status" value="1"/>
</dbReference>
<dbReference type="FunFam" id="3.40.50.880:FF:000007">
    <property type="entry name" value="Peptidase E"/>
    <property type="match status" value="1"/>
</dbReference>
<protein>
    <recommendedName>
        <fullName evidence="10">dipeptidase E</fullName>
        <ecNumber evidence="10">3.4.13.21</ecNumber>
    </recommendedName>
    <alternativeName>
        <fullName evidence="11">Asp-specific dipeptidase</fullName>
    </alternativeName>
</protein>
<gene>
    <name evidence="13" type="primary">LOC100907625</name>
</gene>
<comment type="similarity">
    <text evidence="2">Belongs to the peptidase S51 family.</text>
</comment>
<dbReference type="GeneID" id="100907625"/>
<dbReference type="Gene3D" id="3.40.50.880">
    <property type="match status" value="1"/>
</dbReference>
<dbReference type="EC" id="3.4.13.21" evidence="10"/>
<evidence type="ECO:0000256" key="10">
    <source>
        <dbReference type="ARBA" id="ARBA00066675"/>
    </source>
</evidence>
<evidence type="ECO:0000256" key="4">
    <source>
        <dbReference type="ARBA" id="ARBA00022670"/>
    </source>
</evidence>
<keyword evidence="6" id="KW-0720">Serine protease</keyword>
<organism evidence="12 13">
    <name type="scientific">Galendromus occidentalis</name>
    <name type="common">western predatory mite</name>
    <dbReference type="NCBI Taxonomy" id="34638"/>
    <lineage>
        <taxon>Eukaryota</taxon>
        <taxon>Metazoa</taxon>
        <taxon>Ecdysozoa</taxon>
        <taxon>Arthropoda</taxon>
        <taxon>Chelicerata</taxon>
        <taxon>Arachnida</taxon>
        <taxon>Acari</taxon>
        <taxon>Parasitiformes</taxon>
        <taxon>Mesostigmata</taxon>
        <taxon>Gamasina</taxon>
        <taxon>Phytoseioidea</taxon>
        <taxon>Phytoseiidae</taxon>
        <taxon>Typhlodrominae</taxon>
        <taxon>Galendromus</taxon>
    </lineage>
</organism>
<evidence type="ECO:0000256" key="1">
    <source>
        <dbReference type="ARBA" id="ARBA00004496"/>
    </source>
</evidence>
<evidence type="ECO:0000313" key="12">
    <source>
        <dbReference type="Proteomes" id="UP000694867"/>
    </source>
</evidence>
<evidence type="ECO:0000256" key="6">
    <source>
        <dbReference type="ARBA" id="ARBA00022825"/>
    </source>
</evidence>
<comment type="catalytic activity">
    <reaction evidence="8">
        <text>Dipeptidase E catalyzes the hydrolysis of dipeptides Asp-|-Xaa. It does not act on peptides with N-terminal Glu, Asn or Gln, nor does it cleave isoaspartyl peptides.</text>
        <dbReference type="EC" id="3.4.13.21"/>
    </reaction>
</comment>
<evidence type="ECO:0000256" key="2">
    <source>
        <dbReference type="ARBA" id="ARBA00006534"/>
    </source>
</evidence>
<accession>A0AAJ6QYE6</accession>
<dbReference type="PANTHER" id="PTHR20842:SF0">
    <property type="entry name" value="ALPHA-ASPARTYL DIPEPTIDASE"/>
    <property type="match status" value="1"/>
</dbReference>
<dbReference type="GO" id="GO:0005737">
    <property type="term" value="C:cytoplasm"/>
    <property type="evidence" value="ECO:0007669"/>
    <property type="project" value="UniProtKB-SubCell"/>
</dbReference>